<dbReference type="PANTHER" id="PTHR35492">
    <property type="entry name" value="TRANSDUCIN/WD40 REPEAT-LIKE SUPERFAMILY PROTEIN"/>
    <property type="match status" value="1"/>
</dbReference>
<dbReference type="InterPro" id="IPR015943">
    <property type="entry name" value="WD40/YVTN_repeat-like_dom_sf"/>
</dbReference>
<feature type="compositionally biased region" description="Polar residues" evidence="1">
    <location>
        <begin position="202"/>
        <end position="211"/>
    </location>
</feature>
<feature type="region of interest" description="Disordered" evidence="1">
    <location>
        <begin position="76"/>
        <end position="237"/>
    </location>
</feature>
<feature type="compositionally biased region" description="Basic and acidic residues" evidence="1">
    <location>
        <begin position="188"/>
        <end position="201"/>
    </location>
</feature>
<evidence type="ECO:0000259" key="2">
    <source>
        <dbReference type="Pfam" id="PF25465"/>
    </source>
</evidence>
<dbReference type="InterPro" id="IPR011047">
    <property type="entry name" value="Quinoprotein_ADH-like_sf"/>
</dbReference>
<dbReference type="SUPFAM" id="SSF50998">
    <property type="entry name" value="Quinoprotein alcohol dehydrogenase-like"/>
    <property type="match status" value="1"/>
</dbReference>
<dbReference type="InterPro" id="IPR036322">
    <property type="entry name" value="WD40_repeat_dom_sf"/>
</dbReference>
<feature type="compositionally biased region" description="Low complexity" evidence="1">
    <location>
        <begin position="164"/>
        <end position="179"/>
    </location>
</feature>
<dbReference type="AlphaFoldDB" id="A0A4Y1QL05"/>
<sequence length="1060" mass="115095">MECIQGCWVQMAGWRSTPLFCSLHIEAHLLYNFQGPTLPNKGHRPSRKFQNFKTKIHFPPKLESKRVNLKLKLDQKTSIHSSSNRGGAGGTIGAKAGSTLKHSKPLTPIPISDKRSSSAGKENPLPGSTFRSSAQKPTIRPVPRVNKASVTAATSGGGGDARARWSMSSVPRGRSSSPSEFIRVFSHSSKERRASVDRTDRGSGSTLSSVGENDRAVSSAGKGLSRVRGSASGKQRTGFRDLDVKVSEVGANGIRVLRDIKESGKIGLSSDKKNGPCGEKELKGVASEKNSDGVRLRVLGSGDGEANLSSVLKNPDGVDGNRTLQSCNSNRSSLSVDTKDQNFVRVDDKAVKSGNGVALGLKESREKSVSSAKVLEGLKGKALTEEGSNGSRSGIKYPSKLHEKLAFLEGKVKRIASDIKKTKEILDMNNPDTSKVILSDIQEKISGIEKAMGHVPNDLGGKMGLLKSDEHIEQDSKVVEKGHIEQEINAKSLVKGLNSEDLEARLFPHHKLLRNRTALKESSESSQSHGSQVVESSCESKVDEKSLSLIDDNPIAVEFLASLDQTKVTTRDGQEVLDCCEVQEVEGITTAGVEKSSKLVTGKQNAELILTTDETLDEFDDQENTQKMIIDEETEDTCVYQLNEIGHKTSTGGWFVSEGESVLLAHDDSSCTFYDIVNCEEKVVYKPPVGVSPNMWRDCWIIRAPSADGCSGRYVVAASAGNTMDSGFCSWDFYAKDVRAFHIEDGLAPSRTVLGPLPNNISYGRNALSNLLDPETQQWWYRPCGPLIVSTASCQRVVRIYDIRDGEQVMKWDVAKPVITMDNSSPLQWRNRGKVVVAEAESISLWDVSSLNPQALLSVSSSGRRISALHVNNTDAELGGGVRHRVSSLEAEGNDGVFCTQDSINILDFRHPSGVGLKIPKLGVNVQSVSSRGDSIFLGCSSARSGWKKQSSSQVQQFSVRKQRLISTYSLPESNAHSHCTAITQVWGNSNLVMGVCGLGLFVFDALKDDGVPLLTNDDGTQNAREVIGPDDLYAPSFDYLDSRALLISRDRPALWRHLS</sequence>
<accession>A0A4Y1QL05</accession>
<protein>
    <submittedName>
        <fullName evidence="3">Transducin/WD40 repeat-like superfamily protein</fullName>
    </submittedName>
</protein>
<feature type="region of interest" description="Disordered" evidence="1">
    <location>
        <begin position="517"/>
        <end position="537"/>
    </location>
</feature>
<dbReference type="InterPro" id="IPR057442">
    <property type="entry name" value="Beta-prop_At4g14310"/>
</dbReference>
<proteinExistence type="predicted"/>
<evidence type="ECO:0000313" key="3">
    <source>
        <dbReference type="EMBL" id="BBG92523.1"/>
    </source>
</evidence>
<gene>
    <name evidence="3" type="ORF">Prudu_000284</name>
</gene>
<dbReference type="Pfam" id="PF25465">
    <property type="entry name" value="Beta-prop_At4g14310"/>
    <property type="match status" value="1"/>
</dbReference>
<organism evidence="3">
    <name type="scientific">Prunus dulcis</name>
    <name type="common">Almond</name>
    <name type="synonym">Amygdalus dulcis</name>
    <dbReference type="NCBI Taxonomy" id="3755"/>
    <lineage>
        <taxon>Eukaryota</taxon>
        <taxon>Viridiplantae</taxon>
        <taxon>Streptophyta</taxon>
        <taxon>Embryophyta</taxon>
        <taxon>Tracheophyta</taxon>
        <taxon>Spermatophyta</taxon>
        <taxon>Magnoliopsida</taxon>
        <taxon>eudicotyledons</taxon>
        <taxon>Gunneridae</taxon>
        <taxon>Pentapetalae</taxon>
        <taxon>rosids</taxon>
        <taxon>fabids</taxon>
        <taxon>Rosales</taxon>
        <taxon>Rosaceae</taxon>
        <taxon>Amygdaloideae</taxon>
        <taxon>Amygdaleae</taxon>
        <taxon>Prunus</taxon>
    </lineage>
</organism>
<feature type="domain" description="At4g14310 8-bladed propeller" evidence="2">
    <location>
        <begin position="774"/>
        <end position="1055"/>
    </location>
</feature>
<name>A0A4Y1QL05_PRUDU</name>
<dbReference type="PANTHER" id="PTHR35492:SF1">
    <property type="entry name" value="TRANSDUCIN_WD40 REPEAT-LIKE SUPERFAMILY PROTEIN"/>
    <property type="match status" value="1"/>
</dbReference>
<evidence type="ECO:0000256" key="1">
    <source>
        <dbReference type="SAM" id="MobiDB-lite"/>
    </source>
</evidence>
<dbReference type="EMBL" id="AP019297">
    <property type="protein sequence ID" value="BBG92523.1"/>
    <property type="molecule type" value="Genomic_DNA"/>
</dbReference>
<dbReference type="InterPro" id="IPR045289">
    <property type="entry name" value="At4g14310-like"/>
</dbReference>
<dbReference type="SUPFAM" id="SSF50978">
    <property type="entry name" value="WD40 repeat-like"/>
    <property type="match status" value="1"/>
</dbReference>
<reference evidence="3" key="1">
    <citation type="journal article" date="2019" name="Science">
        <title>Mutation of a bHLH transcription factor allowed almond domestication.</title>
        <authorList>
            <person name="Sanchez-Perez R."/>
            <person name="Pavan S."/>
            <person name="Mazzeo R."/>
            <person name="Moldovan C."/>
            <person name="Aiese Cigliano R."/>
            <person name="Del Cueto J."/>
            <person name="Ricciardi F."/>
            <person name="Lotti C."/>
            <person name="Ricciardi L."/>
            <person name="Dicenta F."/>
            <person name="Lopez-Marques R.L."/>
            <person name="Lindberg Moller B."/>
        </authorList>
    </citation>
    <scope>NUCLEOTIDE SEQUENCE</scope>
</reference>
<feature type="compositionally biased region" description="Low complexity" evidence="1">
    <location>
        <begin position="524"/>
        <end position="537"/>
    </location>
</feature>
<dbReference type="Gene3D" id="2.130.10.10">
    <property type="entry name" value="YVTN repeat-like/Quinoprotein amine dehydrogenase"/>
    <property type="match status" value="1"/>
</dbReference>